<evidence type="ECO:0000313" key="1">
    <source>
        <dbReference type="EMBL" id="CAI2387441.1"/>
    </source>
</evidence>
<organism evidence="1 2">
    <name type="scientific">Euplotes crassus</name>
    <dbReference type="NCBI Taxonomy" id="5936"/>
    <lineage>
        <taxon>Eukaryota</taxon>
        <taxon>Sar</taxon>
        <taxon>Alveolata</taxon>
        <taxon>Ciliophora</taxon>
        <taxon>Intramacronucleata</taxon>
        <taxon>Spirotrichea</taxon>
        <taxon>Hypotrichia</taxon>
        <taxon>Euplotida</taxon>
        <taxon>Euplotidae</taxon>
        <taxon>Moneuplotes</taxon>
    </lineage>
</organism>
<comment type="caution">
    <text evidence="1">The sequence shown here is derived from an EMBL/GenBank/DDBJ whole genome shotgun (WGS) entry which is preliminary data.</text>
</comment>
<proteinExistence type="predicted"/>
<evidence type="ECO:0000313" key="2">
    <source>
        <dbReference type="Proteomes" id="UP001295684"/>
    </source>
</evidence>
<sequence>MSGQQFYDFFNPDKAPDCLHTLSVFRGCSSQSDDWTYEICFDSINKPDSTVTIYDKVTMKQTSYLASPTEASELTKFCQQRTKIKPDSVKKSILRSMKRFYATLFKRNNTHILRKRYSNCTTNQLHEGLRNTLELVIPQHLVDDNLIYFTMGIINLRKVSKLPCSSEIKTEILNFLEPTRVFSHTKLQKALQSVSFRILCKYFIRNCNDPKTSFLIEALKEFPE</sequence>
<protein>
    <submittedName>
        <fullName evidence="1">Uncharacterized protein</fullName>
    </submittedName>
</protein>
<gene>
    <name evidence="1" type="ORF">ECRASSUSDP1_LOCUS29074</name>
</gene>
<keyword evidence="2" id="KW-1185">Reference proteome</keyword>
<dbReference type="AlphaFoldDB" id="A0AAD2DCN2"/>
<dbReference type="Proteomes" id="UP001295684">
    <property type="component" value="Unassembled WGS sequence"/>
</dbReference>
<accession>A0AAD2DCN2</accession>
<name>A0AAD2DCN2_EUPCR</name>
<reference evidence="1" key="1">
    <citation type="submission" date="2023-07" db="EMBL/GenBank/DDBJ databases">
        <authorList>
            <consortium name="AG Swart"/>
            <person name="Singh M."/>
            <person name="Singh A."/>
            <person name="Seah K."/>
            <person name="Emmerich C."/>
        </authorList>
    </citation>
    <scope>NUCLEOTIDE SEQUENCE</scope>
    <source>
        <strain evidence="1">DP1</strain>
    </source>
</reference>
<dbReference type="EMBL" id="CAMPGE010029951">
    <property type="protein sequence ID" value="CAI2387441.1"/>
    <property type="molecule type" value="Genomic_DNA"/>
</dbReference>